<proteinExistence type="predicted"/>
<dbReference type="Pfam" id="PF17293">
    <property type="entry name" value="Arm-DNA-bind_5"/>
    <property type="match status" value="1"/>
</dbReference>
<gene>
    <name evidence="2" type="ORF">KL86DYS1_11871</name>
</gene>
<evidence type="ECO:0000259" key="1">
    <source>
        <dbReference type="Pfam" id="PF17293"/>
    </source>
</evidence>
<sequence>MLRICKQGKVKYLSLGISLDPKYWDFKKDVPKFNCPNIDYIKKTILDKQMEYQKQILELKAKDKEFTASTLIESTKRTYNRVKQKIL</sequence>
<dbReference type="InterPro" id="IPR035386">
    <property type="entry name" value="Arm-DNA-bind_5"/>
</dbReference>
<dbReference type="EMBL" id="FLUM01000001">
    <property type="protein sequence ID" value="SBV97288.1"/>
    <property type="molecule type" value="Genomic_DNA"/>
</dbReference>
<reference evidence="2" key="1">
    <citation type="submission" date="2016-04" db="EMBL/GenBank/DDBJ databases">
        <authorList>
            <person name="Evans L.H."/>
            <person name="Alamgir A."/>
            <person name="Owens N."/>
            <person name="Weber N.D."/>
            <person name="Virtaneva K."/>
            <person name="Barbian K."/>
            <person name="Babar A."/>
            <person name="Rosenke K."/>
        </authorList>
    </citation>
    <scope>NUCLEOTIDE SEQUENCE</scope>
    <source>
        <strain evidence="2">86-1</strain>
    </source>
</reference>
<evidence type="ECO:0000313" key="2">
    <source>
        <dbReference type="EMBL" id="SBV97288.1"/>
    </source>
</evidence>
<name>A0A212JD00_9BACT</name>
<protein>
    <recommendedName>
        <fullName evidence="1">Arm DNA-binding domain-containing protein</fullName>
    </recommendedName>
</protein>
<dbReference type="AlphaFoldDB" id="A0A212JD00"/>
<feature type="domain" description="Arm DNA-binding" evidence="1">
    <location>
        <begin position="1"/>
        <end position="71"/>
    </location>
</feature>
<dbReference type="RefSeq" id="WP_296940184.1">
    <property type="nucleotide sequence ID" value="NZ_LT599032.1"/>
</dbReference>
<organism evidence="2">
    <name type="scientific">uncultured Dysgonomonas sp</name>
    <dbReference type="NCBI Taxonomy" id="206096"/>
    <lineage>
        <taxon>Bacteria</taxon>
        <taxon>Pseudomonadati</taxon>
        <taxon>Bacteroidota</taxon>
        <taxon>Bacteroidia</taxon>
        <taxon>Bacteroidales</taxon>
        <taxon>Dysgonomonadaceae</taxon>
        <taxon>Dysgonomonas</taxon>
        <taxon>environmental samples</taxon>
    </lineage>
</organism>
<accession>A0A212JD00</accession>